<dbReference type="InterPro" id="IPR025559">
    <property type="entry name" value="Eis_dom"/>
</dbReference>
<gene>
    <name evidence="2" type="ORF">SAMN02982929_05593</name>
    <name evidence="3" type="ORF">SAMN05216506_104122</name>
</gene>
<evidence type="ECO:0000313" key="3">
    <source>
        <dbReference type="EMBL" id="SFD38767.1"/>
    </source>
</evidence>
<feature type="domain" description="Enhanced intracellular survival protein" evidence="1">
    <location>
        <begin position="18"/>
        <end position="107"/>
    </location>
</feature>
<dbReference type="EMBL" id="FOME01000004">
    <property type="protein sequence ID" value="SFD38767.1"/>
    <property type="molecule type" value="Genomic_DNA"/>
</dbReference>
<accession>A0A1H6E4E0</accession>
<dbReference type="Pfam" id="PF13530">
    <property type="entry name" value="SCP2_2"/>
    <property type="match status" value="1"/>
</dbReference>
<evidence type="ECO:0000313" key="2">
    <source>
        <dbReference type="EMBL" id="SEG92530.1"/>
    </source>
</evidence>
<dbReference type="InterPro" id="IPR051554">
    <property type="entry name" value="Acetyltransferase_Eis"/>
</dbReference>
<evidence type="ECO:0000259" key="1">
    <source>
        <dbReference type="Pfam" id="PF13530"/>
    </source>
</evidence>
<protein>
    <submittedName>
        <fullName evidence="2">Sterol carrier protein domain-containing protein</fullName>
    </submittedName>
</protein>
<keyword evidence="4" id="KW-1185">Reference proteome</keyword>
<dbReference type="InterPro" id="IPR036527">
    <property type="entry name" value="SCP2_sterol-bd_dom_sf"/>
</dbReference>
<proteinExistence type="predicted"/>
<accession>A0A1I1RXE2</accession>
<dbReference type="PANTHER" id="PTHR37817">
    <property type="entry name" value="N-ACETYLTRANSFERASE EIS"/>
    <property type="match status" value="1"/>
</dbReference>
<dbReference type="SUPFAM" id="SSF55718">
    <property type="entry name" value="SCP-like"/>
    <property type="match status" value="1"/>
</dbReference>
<dbReference type="AlphaFoldDB" id="A0A1H6E4E0"/>
<evidence type="ECO:0000313" key="5">
    <source>
        <dbReference type="Proteomes" id="UP000236729"/>
    </source>
</evidence>
<dbReference type="EMBL" id="FNVB01000009">
    <property type="protein sequence ID" value="SEG92530.1"/>
    <property type="molecule type" value="Genomic_DNA"/>
</dbReference>
<reference evidence="4 5" key="1">
    <citation type="submission" date="2016-10" db="EMBL/GenBank/DDBJ databases">
        <authorList>
            <person name="Varghese N."/>
            <person name="Submissions S."/>
        </authorList>
    </citation>
    <scope>NUCLEOTIDE SEQUENCE [LARGE SCALE GENOMIC DNA]</scope>
    <source>
        <strain evidence="5">ATCC 20501</strain>
        <strain evidence="3 4">CGMCC 4.3529</strain>
    </source>
</reference>
<dbReference type="Proteomes" id="UP000236729">
    <property type="component" value="Unassembled WGS sequence"/>
</dbReference>
<reference evidence="2" key="2">
    <citation type="submission" date="2016-10" db="EMBL/GenBank/DDBJ databases">
        <authorList>
            <person name="de Groot N.N."/>
        </authorList>
    </citation>
    <scope>NUCLEOTIDE SEQUENCE [LARGE SCALE GENOMIC DNA]</scope>
    <source>
        <strain evidence="2">ATCC 20501</strain>
    </source>
</reference>
<dbReference type="PANTHER" id="PTHR37817:SF1">
    <property type="entry name" value="N-ACETYLTRANSFERASE EIS"/>
    <property type="match status" value="1"/>
</dbReference>
<organism evidence="2 5">
    <name type="scientific">Saccharopolyspora kobensis</name>
    <dbReference type="NCBI Taxonomy" id="146035"/>
    <lineage>
        <taxon>Bacteria</taxon>
        <taxon>Bacillati</taxon>
        <taxon>Actinomycetota</taxon>
        <taxon>Actinomycetes</taxon>
        <taxon>Pseudonocardiales</taxon>
        <taxon>Pseudonocardiaceae</taxon>
        <taxon>Saccharopolyspora</taxon>
    </lineage>
</organism>
<dbReference type="SMR" id="A0A1H6E4E0"/>
<dbReference type="GO" id="GO:0034069">
    <property type="term" value="F:aminoglycoside N-acetyltransferase activity"/>
    <property type="evidence" value="ECO:0007669"/>
    <property type="project" value="TreeGrafter"/>
</dbReference>
<evidence type="ECO:0000313" key="4">
    <source>
        <dbReference type="Proteomes" id="UP000199690"/>
    </source>
</evidence>
<sequence>MRAQLEALHENGTPIAAPVDVVLDVTDRFCPWNEGRWRLRTDAAGSATAIRTEDAGQLSLDITDLAAAYLGGSALAALARSGRVVEHEPGALVATPRAFATDCAPHCQEGF</sequence>
<name>A0A1H6E4E0_9PSEU</name>
<dbReference type="GO" id="GO:0030649">
    <property type="term" value="P:aminoglycoside antibiotic catabolic process"/>
    <property type="evidence" value="ECO:0007669"/>
    <property type="project" value="TreeGrafter"/>
</dbReference>
<dbReference type="Gene3D" id="3.30.1050.10">
    <property type="entry name" value="SCP2 sterol-binding domain"/>
    <property type="match status" value="1"/>
</dbReference>
<dbReference type="Proteomes" id="UP000199690">
    <property type="component" value="Unassembled WGS sequence"/>
</dbReference>